<gene>
    <name evidence="1" type="ORF">SAMN02910293_01140</name>
</gene>
<proteinExistence type="predicted"/>
<dbReference type="STRING" id="439219.SAMN02910293_01140"/>
<evidence type="ECO:0000313" key="2">
    <source>
        <dbReference type="Proteomes" id="UP000182508"/>
    </source>
</evidence>
<dbReference type="EMBL" id="FMXP01000013">
    <property type="protein sequence ID" value="SDB22515.1"/>
    <property type="molecule type" value="Genomic_DNA"/>
</dbReference>
<name>A0A1G6BPN1_9STRE</name>
<protein>
    <submittedName>
        <fullName evidence="1">Uncharacterized protein</fullName>
    </submittedName>
</protein>
<keyword evidence="2" id="KW-1185">Reference proteome</keyword>
<sequence length="123" mass="14616">MSDNIEIIMDIETLEIFEVIDLDEMKEAATTDIKDSLVEEQSTPYDELNRVWLGNGYYYKPSSFIWGVEKDGATHELSHKNKHGTYPYYRRARDGTWRHIRQLTQEEALWLTLEFHPELMDFV</sequence>
<evidence type="ECO:0000313" key="1">
    <source>
        <dbReference type="EMBL" id="SDB22515.1"/>
    </source>
</evidence>
<organism evidence="1 2">
    <name type="scientific">Streptococcus henryi</name>
    <dbReference type="NCBI Taxonomy" id="439219"/>
    <lineage>
        <taxon>Bacteria</taxon>
        <taxon>Bacillati</taxon>
        <taxon>Bacillota</taxon>
        <taxon>Bacilli</taxon>
        <taxon>Lactobacillales</taxon>
        <taxon>Streptococcaceae</taxon>
        <taxon>Streptococcus</taxon>
    </lineage>
</organism>
<dbReference type="AlphaFoldDB" id="A0A1G6BPN1"/>
<dbReference type="Proteomes" id="UP000182508">
    <property type="component" value="Unassembled WGS sequence"/>
</dbReference>
<accession>A0A1G6BPN1</accession>
<reference evidence="1 2" key="1">
    <citation type="submission" date="2016-10" db="EMBL/GenBank/DDBJ databases">
        <authorList>
            <person name="de Groot N.N."/>
        </authorList>
    </citation>
    <scope>NUCLEOTIDE SEQUENCE [LARGE SCALE GENOMIC DNA]</scope>
    <source>
        <strain evidence="1 2">A-4</strain>
    </source>
</reference>
<dbReference type="RefSeq" id="WP_074485981.1">
    <property type="nucleotide sequence ID" value="NZ_FMXP01000013.1"/>
</dbReference>